<dbReference type="GO" id="GO:0006506">
    <property type="term" value="P:GPI anchor biosynthetic process"/>
    <property type="evidence" value="ECO:0007669"/>
    <property type="project" value="UniProtKB-KW"/>
</dbReference>
<keyword evidence="3 8" id="KW-0337">GPI-anchor biosynthesis</keyword>
<evidence type="ECO:0000256" key="2">
    <source>
        <dbReference type="ARBA" id="ARBA00006387"/>
    </source>
</evidence>
<protein>
    <recommendedName>
        <fullName evidence="8">Post-GPI attachment to proteins factor 3</fullName>
    </recommendedName>
</protein>
<feature type="transmembrane region" description="Helical" evidence="8">
    <location>
        <begin position="170"/>
        <end position="190"/>
    </location>
</feature>
<feature type="signal peptide" evidence="8">
    <location>
        <begin position="1"/>
        <end position="20"/>
    </location>
</feature>
<evidence type="ECO:0000256" key="7">
    <source>
        <dbReference type="ARBA" id="ARBA00023136"/>
    </source>
</evidence>
<dbReference type="PANTHER" id="PTHR13148:SF0">
    <property type="entry name" value="POST-GPI ATTACHMENT TO PROTEINS FACTOR 3"/>
    <property type="match status" value="1"/>
</dbReference>
<accession>A0A1B6H762</accession>
<evidence type="ECO:0000256" key="5">
    <source>
        <dbReference type="ARBA" id="ARBA00022729"/>
    </source>
</evidence>
<organism evidence="9">
    <name type="scientific">Homalodisca liturata</name>
    <dbReference type="NCBI Taxonomy" id="320908"/>
    <lineage>
        <taxon>Eukaryota</taxon>
        <taxon>Metazoa</taxon>
        <taxon>Ecdysozoa</taxon>
        <taxon>Arthropoda</taxon>
        <taxon>Hexapoda</taxon>
        <taxon>Insecta</taxon>
        <taxon>Pterygota</taxon>
        <taxon>Neoptera</taxon>
        <taxon>Paraneoptera</taxon>
        <taxon>Hemiptera</taxon>
        <taxon>Auchenorrhyncha</taxon>
        <taxon>Membracoidea</taxon>
        <taxon>Cicadellidae</taxon>
        <taxon>Cicadellinae</taxon>
        <taxon>Proconiini</taxon>
        <taxon>Homalodisca</taxon>
    </lineage>
</organism>
<proteinExistence type="inferred from homology"/>
<reference evidence="9" key="1">
    <citation type="submission" date="2015-11" db="EMBL/GenBank/DDBJ databases">
        <title>De novo transcriptome assembly of four potential Pierce s Disease insect vectors from Arizona vineyards.</title>
        <authorList>
            <person name="Tassone E.E."/>
        </authorList>
    </citation>
    <scope>NUCLEOTIDE SEQUENCE</scope>
</reference>
<sequence>MNKLFTLGFIFLLTGLEADASLGDSFPSYKSCVDTCKMEYCQTDGYYFKQPDGKFNWAGLIQWRCSDDCRYRCMWAIVDNFERKGWPPPQFHGKWPFIRWMGLQEPASVVFSLLNLAIHIVMFRKFRNEVRPNSPMYKVWFLYAGVCINCWVWSAIFHSRDLPLTELMDYLSAFGMVFYSLYGMIMRVLIRAPGPLSVLFTLVCVSFFINHAGYLVLDQFDYQYNMSANIAVGILSAGVSAVWSLASWRQVNHSKYLATVVVLGLLTTLLEVSDFPPYLWAFDAHALWHLSTTPIPYFFWRFVIEDCKHLRKTLKER</sequence>
<name>A0A1B6H762_9HEMI</name>
<dbReference type="InterPro" id="IPR007217">
    <property type="entry name" value="Per1-like"/>
</dbReference>
<keyword evidence="7 8" id="KW-0472">Membrane</keyword>
<evidence type="ECO:0000256" key="1">
    <source>
        <dbReference type="ARBA" id="ARBA00004127"/>
    </source>
</evidence>
<dbReference type="Pfam" id="PF04080">
    <property type="entry name" value="Per1"/>
    <property type="match status" value="1"/>
</dbReference>
<dbReference type="PANTHER" id="PTHR13148">
    <property type="entry name" value="PER1-RELATED"/>
    <property type="match status" value="1"/>
</dbReference>
<dbReference type="EMBL" id="GECU01037197">
    <property type="protein sequence ID" value="JAS70509.1"/>
    <property type="molecule type" value="Transcribed_RNA"/>
</dbReference>
<evidence type="ECO:0000256" key="4">
    <source>
        <dbReference type="ARBA" id="ARBA00022692"/>
    </source>
</evidence>
<feature type="transmembrane region" description="Helical" evidence="8">
    <location>
        <begin position="139"/>
        <end position="158"/>
    </location>
</feature>
<feature type="transmembrane region" description="Helical" evidence="8">
    <location>
        <begin position="286"/>
        <end position="304"/>
    </location>
</feature>
<keyword evidence="8" id="KW-0333">Golgi apparatus</keyword>
<dbReference type="GO" id="GO:0000139">
    <property type="term" value="C:Golgi membrane"/>
    <property type="evidence" value="ECO:0007669"/>
    <property type="project" value="UniProtKB-SubCell"/>
</dbReference>
<gene>
    <name evidence="9" type="ORF">g.37785</name>
</gene>
<evidence type="ECO:0000256" key="8">
    <source>
        <dbReference type="RuleBase" id="RU365066"/>
    </source>
</evidence>
<dbReference type="GO" id="GO:0016788">
    <property type="term" value="F:hydrolase activity, acting on ester bonds"/>
    <property type="evidence" value="ECO:0007669"/>
    <property type="project" value="TreeGrafter"/>
</dbReference>
<keyword evidence="5 8" id="KW-0732">Signal</keyword>
<comment type="subcellular location">
    <subcellularLocation>
        <location evidence="1">Endomembrane system</location>
        <topology evidence="1">Multi-pass membrane protein</topology>
    </subcellularLocation>
    <subcellularLocation>
        <location evidence="8">Golgi apparatus membrane</location>
        <topology evidence="8">Multi-pass membrane protein</topology>
    </subcellularLocation>
</comment>
<feature type="transmembrane region" description="Helical" evidence="8">
    <location>
        <begin position="257"/>
        <end position="280"/>
    </location>
</feature>
<feature type="transmembrane region" description="Helical" evidence="8">
    <location>
        <begin position="97"/>
        <end position="118"/>
    </location>
</feature>
<comment type="similarity">
    <text evidence="2 8">Belongs to the PGAP3 family.</text>
</comment>
<evidence type="ECO:0000256" key="6">
    <source>
        <dbReference type="ARBA" id="ARBA00022989"/>
    </source>
</evidence>
<feature type="transmembrane region" description="Helical" evidence="8">
    <location>
        <begin position="197"/>
        <end position="217"/>
    </location>
</feature>
<dbReference type="GO" id="GO:0005789">
    <property type="term" value="C:endoplasmic reticulum membrane"/>
    <property type="evidence" value="ECO:0007669"/>
    <property type="project" value="TreeGrafter"/>
</dbReference>
<dbReference type="AlphaFoldDB" id="A0A1B6H762"/>
<evidence type="ECO:0000256" key="3">
    <source>
        <dbReference type="ARBA" id="ARBA00022502"/>
    </source>
</evidence>
<keyword evidence="4 8" id="KW-0812">Transmembrane</keyword>
<evidence type="ECO:0000313" key="9">
    <source>
        <dbReference type="EMBL" id="JAS70509.1"/>
    </source>
</evidence>
<feature type="chain" id="PRO_5016476817" description="Post-GPI attachment to proteins factor 3" evidence="8">
    <location>
        <begin position="21"/>
        <end position="317"/>
    </location>
</feature>
<keyword evidence="6 8" id="KW-1133">Transmembrane helix</keyword>
<feature type="transmembrane region" description="Helical" evidence="8">
    <location>
        <begin position="223"/>
        <end position="245"/>
    </location>
</feature>
<comment type="function">
    <text evidence="8">Involved in the lipid remodeling steps of GPI-anchor maturation.</text>
</comment>